<dbReference type="GO" id="GO:0098797">
    <property type="term" value="C:plasma membrane protein complex"/>
    <property type="evidence" value="ECO:0007669"/>
    <property type="project" value="TreeGrafter"/>
</dbReference>
<name>U2HSJ8_9SPHI</name>
<dbReference type="AlphaFoldDB" id="U2HSJ8"/>
<keyword evidence="5" id="KW-1185">Reference proteome</keyword>
<feature type="region of interest" description="Disordered" evidence="1">
    <location>
        <begin position="161"/>
        <end position="188"/>
    </location>
</feature>
<dbReference type="Gene3D" id="3.30.1150.10">
    <property type="match status" value="1"/>
</dbReference>
<feature type="transmembrane region" description="Helical" evidence="2">
    <location>
        <begin position="37"/>
        <end position="58"/>
    </location>
</feature>
<dbReference type="RefSeq" id="WP_021071449.1">
    <property type="nucleotide sequence ID" value="NZ_ATDL01000017.1"/>
</dbReference>
<protein>
    <recommendedName>
        <fullName evidence="3">TonB C-terminal domain-containing protein</fullName>
    </recommendedName>
</protein>
<evidence type="ECO:0000256" key="1">
    <source>
        <dbReference type="SAM" id="MobiDB-lite"/>
    </source>
</evidence>
<feature type="domain" description="TonB C-terminal" evidence="3">
    <location>
        <begin position="202"/>
        <end position="294"/>
    </location>
</feature>
<dbReference type="PATRIC" id="fig|1346330.5.peg.3311"/>
<dbReference type="Pfam" id="PF03544">
    <property type="entry name" value="TonB_C"/>
    <property type="match status" value="1"/>
</dbReference>
<reference evidence="4 5" key="1">
    <citation type="journal article" date="2013" name="Genome Announc.">
        <title>The Draft Genome Sequence of Sphingomonas paucimobilis Strain HER1398 (Proteobacteria), Host to the Giant PAU Phage, Indicates That It Is a Member of the Genus Sphingobacterium (Bacteroidetes).</title>
        <authorList>
            <person name="White R.A.III."/>
            <person name="Suttle C.A."/>
        </authorList>
    </citation>
    <scope>NUCLEOTIDE SEQUENCE [LARGE SCALE GENOMIC DNA]</scope>
    <source>
        <strain evidence="4 5">HER1398</strain>
    </source>
</reference>
<dbReference type="SUPFAM" id="SSF74653">
    <property type="entry name" value="TolA/TonB C-terminal domain"/>
    <property type="match status" value="1"/>
</dbReference>
<gene>
    <name evidence="4" type="ORF">M472_05710</name>
</gene>
<comment type="caution">
    <text evidence="4">The sequence shown here is derived from an EMBL/GenBank/DDBJ whole genome shotgun (WGS) entry which is preliminary data.</text>
</comment>
<dbReference type="OrthoDB" id="649093at2"/>
<dbReference type="GO" id="GO:0055085">
    <property type="term" value="P:transmembrane transport"/>
    <property type="evidence" value="ECO:0007669"/>
    <property type="project" value="InterPro"/>
</dbReference>
<evidence type="ECO:0000313" key="4">
    <source>
        <dbReference type="EMBL" id="ERJ58255.1"/>
    </source>
</evidence>
<dbReference type="PANTHER" id="PTHR33446">
    <property type="entry name" value="PROTEIN TONB-RELATED"/>
    <property type="match status" value="1"/>
</dbReference>
<organism evidence="4 5">
    <name type="scientific">Sphingobacterium paucimobilis HER1398</name>
    <dbReference type="NCBI Taxonomy" id="1346330"/>
    <lineage>
        <taxon>Bacteria</taxon>
        <taxon>Pseudomonadati</taxon>
        <taxon>Bacteroidota</taxon>
        <taxon>Sphingobacteriia</taxon>
        <taxon>Sphingobacteriales</taxon>
        <taxon>Sphingobacteriaceae</taxon>
        <taxon>Sphingobacterium</taxon>
    </lineage>
</organism>
<dbReference type="GO" id="GO:0031992">
    <property type="term" value="F:energy transducer activity"/>
    <property type="evidence" value="ECO:0007669"/>
    <property type="project" value="TreeGrafter"/>
</dbReference>
<dbReference type="STRING" id="1346330.M472_05710"/>
<accession>U2HSJ8</accession>
<keyword evidence="2" id="KW-0812">Transmembrane</keyword>
<evidence type="ECO:0000313" key="5">
    <source>
        <dbReference type="Proteomes" id="UP000016584"/>
    </source>
</evidence>
<dbReference type="InterPro" id="IPR037682">
    <property type="entry name" value="TonB_C"/>
</dbReference>
<dbReference type="Proteomes" id="UP000016584">
    <property type="component" value="Unassembled WGS sequence"/>
</dbReference>
<proteinExistence type="predicted"/>
<evidence type="ECO:0000259" key="3">
    <source>
        <dbReference type="PROSITE" id="PS52015"/>
    </source>
</evidence>
<evidence type="ECO:0000256" key="2">
    <source>
        <dbReference type="SAM" id="Phobius"/>
    </source>
</evidence>
<dbReference type="PROSITE" id="PS52015">
    <property type="entry name" value="TONB_CTD"/>
    <property type="match status" value="1"/>
</dbReference>
<keyword evidence="2" id="KW-1133">Transmembrane helix</keyword>
<feature type="compositionally biased region" description="Basic and acidic residues" evidence="1">
    <location>
        <begin position="163"/>
        <end position="172"/>
    </location>
</feature>
<dbReference type="EMBL" id="ATDL01000017">
    <property type="protein sequence ID" value="ERJ58255.1"/>
    <property type="molecule type" value="Genomic_DNA"/>
</dbReference>
<dbReference type="eggNOG" id="COG0810">
    <property type="taxonomic scope" value="Bacteria"/>
</dbReference>
<dbReference type="InterPro" id="IPR051045">
    <property type="entry name" value="TonB-dependent_transducer"/>
</dbReference>
<sequence>MLFSKSVIFNKEWMDIVFVGRNKAYGAYQLRLFGDKAIQISLGGVVLCVMTLCSLSFISPKDRRAEVNYGQMLDASLITVEIDNSVPIKEEVVIPRESGEAQQVAQDVPAVDLVKFTEVNPTNRASVREDIVETSETLLSRKMIAAISMKGQAGGTLVPKGAFGKEKREGGSKGKSIGSVVGGGEDGDTPFETVEIMPEPPGGMKAFVDWVARNYQFPSAAVDNEVAGLIQVSFVVEKDGSLSSFDVQRDLGFGTGNQAVELLKRAKRWAPGIQNGRPVRVSYSLPIRLSTIQQ</sequence>
<dbReference type="PANTHER" id="PTHR33446:SF2">
    <property type="entry name" value="PROTEIN TONB"/>
    <property type="match status" value="1"/>
</dbReference>
<keyword evidence="2" id="KW-0472">Membrane</keyword>